<dbReference type="PANTHER" id="PTHR35908:SF1">
    <property type="entry name" value="CONSERVED PROTEIN"/>
    <property type="match status" value="1"/>
</dbReference>
<evidence type="ECO:0000259" key="1">
    <source>
        <dbReference type="PROSITE" id="PS51819"/>
    </source>
</evidence>
<dbReference type="PANTHER" id="PTHR35908">
    <property type="entry name" value="HYPOTHETICAL FUSION PROTEIN"/>
    <property type="match status" value="1"/>
</dbReference>
<evidence type="ECO:0000313" key="3">
    <source>
        <dbReference type="Proteomes" id="UP001499974"/>
    </source>
</evidence>
<dbReference type="CDD" id="cd06587">
    <property type="entry name" value="VOC"/>
    <property type="match status" value="1"/>
</dbReference>
<dbReference type="Pfam" id="PF18029">
    <property type="entry name" value="Glyoxalase_6"/>
    <property type="match status" value="1"/>
</dbReference>
<dbReference type="InterPro" id="IPR041581">
    <property type="entry name" value="Glyoxalase_6"/>
</dbReference>
<proteinExistence type="predicted"/>
<sequence>MSRFPQLLQTVIDAEDVRGLAEFYRQLLGYTYRPGDEPRADDEAEWLVLRDEAGTNRLAFQYAEHVEPTTWPSADVPMQMHLDCTVTGRGELERHRARAESLGARMLVDDSDDSDEPLYVFADPAGHPFCIFVAS</sequence>
<protein>
    <submittedName>
        <fullName evidence="2">VOC family protein</fullName>
    </submittedName>
</protein>
<accession>A0ABP8Y069</accession>
<comment type="caution">
    <text evidence="2">The sequence shown here is derived from an EMBL/GenBank/DDBJ whole genome shotgun (WGS) entry which is preliminary data.</text>
</comment>
<dbReference type="InterPro" id="IPR037523">
    <property type="entry name" value="VOC_core"/>
</dbReference>
<keyword evidence="3" id="KW-1185">Reference proteome</keyword>
<dbReference type="Gene3D" id="3.10.180.10">
    <property type="entry name" value="2,3-Dihydroxybiphenyl 1,2-Dioxygenase, domain 1"/>
    <property type="match status" value="1"/>
</dbReference>
<dbReference type="SUPFAM" id="SSF54593">
    <property type="entry name" value="Glyoxalase/Bleomycin resistance protein/Dihydroxybiphenyl dioxygenase"/>
    <property type="match status" value="1"/>
</dbReference>
<dbReference type="PROSITE" id="PS51819">
    <property type="entry name" value="VOC"/>
    <property type="match status" value="1"/>
</dbReference>
<gene>
    <name evidence="2" type="ORF">GCM10023349_42380</name>
</gene>
<dbReference type="RefSeq" id="WP_345523666.1">
    <property type="nucleotide sequence ID" value="NZ_BAABKM010000004.1"/>
</dbReference>
<dbReference type="InterPro" id="IPR029068">
    <property type="entry name" value="Glyas_Bleomycin-R_OHBP_Dase"/>
</dbReference>
<evidence type="ECO:0000313" key="2">
    <source>
        <dbReference type="EMBL" id="GAA4717998.1"/>
    </source>
</evidence>
<name>A0ABP8Y069_9ACTN</name>
<feature type="domain" description="VOC" evidence="1">
    <location>
        <begin position="6"/>
        <end position="134"/>
    </location>
</feature>
<dbReference type="EMBL" id="BAABKM010000004">
    <property type="protein sequence ID" value="GAA4717998.1"/>
    <property type="molecule type" value="Genomic_DNA"/>
</dbReference>
<organism evidence="2 3">
    <name type="scientific">Nocardioides conyzicola</name>
    <dbReference type="NCBI Taxonomy" id="1651781"/>
    <lineage>
        <taxon>Bacteria</taxon>
        <taxon>Bacillati</taxon>
        <taxon>Actinomycetota</taxon>
        <taxon>Actinomycetes</taxon>
        <taxon>Propionibacteriales</taxon>
        <taxon>Nocardioidaceae</taxon>
        <taxon>Nocardioides</taxon>
    </lineage>
</organism>
<reference evidence="3" key="1">
    <citation type="journal article" date="2019" name="Int. J. Syst. Evol. Microbiol.">
        <title>The Global Catalogue of Microorganisms (GCM) 10K type strain sequencing project: providing services to taxonomists for standard genome sequencing and annotation.</title>
        <authorList>
            <consortium name="The Broad Institute Genomics Platform"/>
            <consortium name="The Broad Institute Genome Sequencing Center for Infectious Disease"/>
            <person name="Wu L."/>
            <person name="Ma J."/>
        </authorList>
    </citation>
    <scope>NUCLEOTIDE SEQUENCE [LARGE SCALE GENOMIC DNA]</scope>
    <source>
        <strain evidence="3">JCM 18531</strain>
    </source>
</reference>
<dbReference type="Proteomes" id="UP001499974">
    <property type="component" value="Unassembled WGS sequence"/>
</dbReference>